<comment type="similarity">
    <text evidence="1">Belongs to the esterase D family.</text>
</comment>
<dbReference type="GO" id="GO:0046294">
    <property type="term" value="P:formaldehyde catabolic process"/>
    <property type="evidence" value="ECO:0007669"/>
    <property type="project" value="InterPro"/>
</dbReference>
<sequence>MKTISENTSFRGTQGVYSHRSAACSCDMTFALFLPEEAKQGPVPLMWFLSGLTCTHENAMTKAGAQAWAAEHGIAVIFPDTSPRGDDVADDDAYDLGKGAGFYVNATQDPWKPHFQMWDYITDELPALLGENFALDMDRQAICGHSMGGHGALTLAMNLPGRFTSVSAFAPIAHPTSSDWGRKQLAAYLGNDEATWAKHDATLLMADGGFDGPILIDQGTDDQFLDLLKPEALAEAIAKARQNATLRMQPGYDHSYFFISTFMEDHIAFHADALYAR</sequence>
<dbReference type="AlphaFoldDB" id="A0A0F9VIZ7"/>
<reference evidence="5" key="1">
    <citation type="journal article" date="2015" name="Nature">
        <title>Complex archaea that bridge the gap between prokaryotes and eukaryotes.</title>
        <authorList>
            <person name="Spang A."/>
            <person name="Saw J.H."/>
            <person name="Jorgensen S.L."/>
            <person name="Zaremba-Niedzwiedzka K."/>
            <person name="Martijn J."/>
            <person name="Lind A.E."/>
            <person name="van Eijk R."/>
            <person name="Schleper C."/>
            <person name="Guy L."/>
            <person name="Ettema T.J."/>
        </authorList>
    </citation>
    <scope>NUCLEOTIDE SEQUENCE</scope>
</reference>
<organism evidence="5">
    <name type="scientific">marine sediment metagenome</name>
    <dbReference type="NCBI Taxonomy" id="412755"/>
    <lineage>
        <taxon>unclassified sequences</taxon>
        <taxon>metagenomes</taxon>
        <taxon>ecological metagenomes</taxon>
    </lineage>
</organism>
<evidence type="ECO:0000256" key="2">
    <source>
        <dbReference type="ARBA" id="ARBA00012479"/>
    </source>
</evidence>
<name>A0A0F9VIZ7_9ZZZZ</name>
<dbReference type="PANTHER" id="PTHR10061">
    <property type="entry name" value="S-FORMYLGLUTATHIONE HYDROLASE"/>
    <property type="match status" value="1"/>
</dbReference>
<keyword evidence="3" id="KW-0719">Serine esterase</keyword>
<dbReference type="InterPro" id="IPR014186">
    <property type="entry name" value="S-formylglutathione_hydrol"/>
</dbReference>
<dbReference type="EC" id="3.1.2.12" evidence="2"/>
<dbReference type="Pfam" id="PF00756">
    <property type="entry name" value="Esterase"/>
    <property type="match status" value="1"/>
</dbReference>
<dbReference type="EMBL" id="LAZR01000045">
    <property type="protein sequence ID" value="KKN99767.1"/>
    <property type="molecule type" value="Genomic_DNA"/>
</dbReference>
<comment type="caution">
    <text evidence="5">The sequence shown here is derived from an EMBL/GenBank/DDBJ whole genome shotgun (WGS) entry which is preliminary data.</text>
</comment>
<dbReference type="SUPFAM" id="SSF53474">
    <property type="entry name" value="alpha/beta-Hydrolases"/>
    <property type="match status" value="1"/>
</dbReference>
<evidence type="ECO:0000256" key="4">
    <source>
        <dbReference type="ARBA" id="ARBA00022801"/>
    </source>
</evidence>
<dbReference type="GO" id="GO:0018738">
    <property type="term" value="F:S-formylglutathione hydrolase activity"/>
    <property type="evidence" value="ECO:0007669"/>
    <property type="project" value="UniProtKB-EC"/>
</dbReference>
<proteinExistence type="inferred from homology"/>
<protein>
    <recommendedName>
        <fullName evidence="2">S-formylglutathione hydrolase</fullName>
        <ecNumber evidence="2">3.1.2.12</ecNumber>
    </recommendedName>
</protein>
<dbReference type="InterPro" id="IPR000801">
    <property type="entry name" value="Esterase-like"/>
</dbReference>
<dbReference type="FunFam" id="3.40.50.1820:FF:000002">
    <property type="entry name" value="S-formylglutathione hydrolase"/>
    <property type="match status" value="1"/>
</dbReference>
<dbReference type="GO" id="GO:0052689">
    <property type="term" value="F:carboxylic ester hydrolase activity"/>
    <property type="evidence" value="ECO:0007669"/>
    <property type="project" value="UniProtKB-KW"/>
</dbReference>
<dbReference type="PANTHER" id="PTHR10061:SF0">
    <property type="entry name" value="S-FORMYLGLUTATHIONE HYDROLASE"/>
    <property type="match status" value="1"/>
</dbReference>
<accession>A0A0F9VIZ7</accession>
<dbReference type="InterPro" id="IPR029058">
    <property type="entry name" value="AB_hydrolase_fold"/>
</dbReference>
<evidence type="ECO:0000313" key="5">
    <source>
        <dbReference type="EMBL" id="KKN99767.1"/>
    </source>
</evidence>
<dbReference type="Gene3D" id="3.40.50.1820">
    <property type="entry name" value="alpha/beta hydrolase"/>
    <property type="match status" value="1"/>
</dbReference>
<evidence type="ECO:0000256" key="1">
    <source>
        <dbReference type="ARBA" id="ARBA00005622"/>
    </source>
</evidence>
<gene>
    <name evidence="5" type="ORF">LCGC14_0135130</name>
</gene>
<keyword evidence="4" id="KW-0378">Hydrolase</keyword>
<dbReference type="NCBIfam" id="TIGR02821">
    <property type="entry name" value="fghA_ester_D"/>
    <property type="match status" value="1"/>
</dbReference>
<evidence type="ECO:0000256" key="3">
    <source>
        <dbReference type="ARBA" id="ARBA00022487"/>
    </source>
</evidence>
<dbReference type="GO" id="GO:0005829">
    <property type="term" value="C:cytosol"/>
    <property type="evidence" value="ECO:0007669"/>
    <property type="project" value="TreeGrafter"/>
</dbReference>